<keyword evidence="2" id="KW-1185">Reference proteome</keyword>
<evidence type="ECO:0000313" key="1">
    <source>
        <dbReference type="EMBL" id="RNA16393.1"/>
    </source>
</evidence>
<organism evidence="1 2">
    <name type="scientific">Brachionus plicatilis</name>
    <name type="common">Marine rotifer</name>
    <name type="synonym">Brachionus muelleri</name>
    <dbReference type="NCBI Taxonomy" id="10195"/>
    <lineage>
        <taxon>Eukaryota</taxon>
        <taxon>Metazoa</taxon>
        <taxon>Spiralia</taxon>
        <taxon>Gnathifera</taxon>
        <taxon>Rotifera</taxon>
        <taxon>Eurotatoria</taxon>
        <taxon>Monogononta</taxon>
        <taxon>Pseudotrocha</taxon>
        <taxon>Ploima</taxon>
        <taxon>Brachionidae</taxon>
        <taxon>Brachionus</taxon>
    </lineage>
</organism>
<evidence type="ECO:0000313" key="2">
    <source>
        <dbReference type="Proteomes" id="UP000276133"/>
    </source>
</evidence>
<proteinExistence type="predicted"/>
<gene>
    <name evidence="1" type="ORF">BpHYR1_054617</name>
</gene>
<name>A0A3M7QYL3_BRAPC</name>
<sequence length="130" mass="15458">MYSYPNFRQPPKAQAEYQLPFKVSFGKYFRAFPIHHVFDKINSVYASIANDHASAEKVDYKWHKRAYGFPIVIGCFFFHCYEVKQIGSGRVVPRIIRHRQHRFQVHGYWYHARTGHQSLAQISFFKLMAN</sequence>
<comment type="caution">
    <text evidence="1">The sequence shown here is derived from an EMBL/GenBank/DDBJ whole genome shotgun (WGS) entry which is preliminary data.</text>
</comment>
<dbReference type="Proteomes" id="UP000276133">
    <property type="component" value="Unassembled WGS sequence"/>
</dbReference>
<protein>
    <submittedName>
        <fullName evidence="1">Uncharacterized protein</fullName>
    </submittedName>
</protein>
<dbReference type="AlphaFoldDB" id="A0A3M7QYL3"/>
<reference evidence="1 2" key="1">
    <citation type="journal article" date="2018" name="Sci. Rep.">
        <title>Genomic signatures of local adaptation to the degree of environmental predictability in rotifers.</title>
        <authorList>
            <person name="Franch-Gras L."/>
            <person name="Hahn C."/>
            <person name="Garcia-Roger E.M."/>
            <person name="Carmona M.J."/>
            <person name="Serra M."/>
            <person name="Gomez A."/>
        </authorList>
    </citation>
    <scope>NUCLEOTIDE SEQUENCE [LARGE SCALE GENOMIC DNA]</scope>
    <source>
        <strain evidence="1">HYR1</strain>
    </source>
</reference>
<accession>A0A3M7QYL3</accession>
<dbReference type="EMBL" id="REGN01004715">
    <property type="protein sequence ID" value="RNA16393.1"/>
    <property type="molecule type" value="Genomic_DNA"/>
</dbReference>